<evidence type="ECO:0000256" key="7">
    <source>
        <dbReference type="ARBA" id="ARBA00022803"/>
    </source>
</evidence>
<dbReference type="Gene3D" id="3.40.50.2000">
    <property type="entry name" value="Glycogen Phosphorylase B"/>
    <property type="match status" value="1"/>
</dbReference>
<protein>
    <recommendedName>
        <fullName evidence="3">protein O-GlcNAc transferase</fullName>
        <ecNumber evidence="3">2.4.1.255</ecNumber>
    </recommendedName>
</protein>
<feature type="domain" description="O-GlcNAc transferase C-terminal" evidence="9">
    <location>
        <begin position="528"/>
        <end position="705"/>
    </location>
</feature>
<dbReference type="EC" id="2.4.1.255" evidence="3"/>
<evidence type="ECO:0000256" key="1">
    <source>
        <dbReference type="ARBA" id="ARBA00004922"/>
    </source>
</evidence>
<keyword evidence="7 8" id="KW-0802">TPR repeat</keyword>
<name>A0A178MVU5_9PROT</name>
<feature type="domain" description="O-GlcNAc transferase C-terminal" evidence="9">
    <location>
        <begin position="362"/>
        <end position="510"/>
    </location>
</feature>
<feature type="repeat" description="TPR" evidence="8">
    <location>
        <begin position="248"/>
        <end position="281"/>
    </location>
</feature>
<keyword evidence="11" id="KW-1185">Reference proteome</keyword>
<dbReference type="Pfam" id="PF13432">
    <property type="entry name" value="TPR_16"/>
    <property type="match status" value="3"/>
</dbReference>
<dbReference type="RefSeq" id="WP_068489593.1">
    <property type="nucleotide sequence ID" value="NZ_LWQT01000028.1"/>
</dbReference>
<dbReference type="PANTHER" id="PTHR44835:SF1">
    <property type="entry name" value="PROTEIN O-GLCNAC TRANSFERASE"/>
    <property type="match status" value="1"/>
</dbReference>
<dbReference type="Gene3D" id="3.40.50.11380">
    <property type="match status" value="1"/>
</dbReference>
<dbReference type="AlphaFoldDB" id="A0A178MVU5"/>
<evidence type="ECO:0000313" key="10">
    <source>
        <dbReference type="EMBL" id="OAN54667.1"/>
    </source>
</evidence>
<dbReference type="STRING" id="1285242.A6A04_12135"/>
<dbReference type="InterPro" id="IPR051939">
    <property type="entry name" value="Glycosyltr_41/O-GlcNAc_trsf"/>
</dbReference>
<gene>
    <name evidence="10" type="ORF">A6A04_12135</name>
</gene>
<feature type="repeat" description="TPR" evidence="8">
    <location>
        <begin position="146"/>
        <end position="179"/>
    </location>
</feature>
<evidence type="ECO:0000256" key="3">
    <source>
        <dbReference type="ARBA" id="ARBA00011970"/>
    </source>
</evidence>
<dbReference type="Proteomes" id="UP000078428">
    <property type="component" value="Unassembled WGS sequence"/>
</dbReference>
<dbReference type="PANTHER" id="PTHR44835">
    <property type="entry name" value="UDP-N-ACETYLGLUCOSAMINE--PEPTIDE N-ACETYLGLUCOSAMINYLTRANSFERASE SPINDLY-RELATED"/>
    <property type="match status" value="1"/>
</dbReference>
<dbReference type="SMART" id="SM00028">
    <property type="entry name" value="TPR"/>
    <property type="match status" value="8"/>
</dbReference>
<evidence type="ECO:0000256" key="8">
    <source>
        <dbReference type="PROSITE-ProRule" id="PRU00339"/>
    </source>
</evidence>
<keyword evidence="4" id="KW-0328">Glycosyltransferase</keyword>
<organism evidence="10 11">
    <name type="scientific">Paramagnetospirillum marisnigri</name>
    <dbReference type="NCBI Taxonomy" id="1285242"/>
    <lineage>
        <taxon>Bacteria</taxon>
        <taxon>Pseudomonadati</taxon>
        <taxon>Pseudomonadota</taxon>
        <taxon>Alphaproteobacteria</taxon>
        <taxon>Rhodospirillales</taxon>
        <taxon>Magnetospirillaceae</taxon>
        <taxon>Paramagnetospirillum</taxon>
    </lineage>
</organism>
<comment type="pathway">
    <text evidence="1">Protein modification; protein glycosylation.</text>
</comment>
<dbReference type="InterPro" id="IPR019734">
    <property type="entry name" value="TPR_rpt"/>
</dbReference>
<dbReference type="Gene3D" id="1.25.40.10">
    <property type="entry name" value="Tetratricopeptide repeat domain"/>
    <property type="match status" value="3"/>
</dbReference>
<accession>A0A178MVU5</accession>
<comment type="similarity">
    <text evidence="2">Belongs to the glycosyltransferase 41 family. O-GlcNAc transferase subfamily.</text>
</comment>
<dbReference type="EMBL" id="LWQT01000028">
    <property type="protein sequence ID" value="OAN54667.1"/>
    <property type="molecule type" value="Genomic_DNA"/>
</dbReference>
<evidence type="ECO:0000256" key="6">
    <source>
        <dbReference type="ARBA" id="ARBA00022737"/>
    </source>
</evidence>
<dbReference type="InterPro" id="IPR011990">
    <property type="entry name" value="TPR-like_helical_dom_sf"/>
</dbReference>
<proteinExistence type="inferred from homology"/>
<evidence type="ECO:0000313" key="11">
    <source>
        <dbReference type="Proteomes" id="UP000078428"/>
    </source>
</evidence>
<evidence type="ECO:0000256" key="2">
    <source>
        <dbReference type="ARBA" id="ARBA00005386"/>
    </source>
</evidence>
<evidence type="ECO:0000256" key="5">
    <source>
        <dbReference type="ARBA" id="ARBA00022679"/>
    </source>
</evidence>
<dbReference type="InterPro" id="IPR029489">
    <property type="entry name" value="OGT/SEC/SPY_C"/>
</dbReference>
<feature type="repeat" description="TPR" evidence="8">
    <location>
        <begin position="282"/>
        <end position="315"/>
    </location>
</feature>
<dbReference type="PROSITE" id="PS50005">
    <property type="entry name" value="TPR"/>
    <property type="match status" value="3"/>
</dbReference>
<sequence>MSGSGDDPLTIDQAYDRALGWHRNGALAQAEVLYRRILDAVPEHADTLHMLGMLAHQCGHSESAAELMRRSLALASSATCWSNLAAALLALGRLAEAESAALTALGLNPAMLEARRNLTRCLEGQGRLAEAAECCAQMLADQGDSADLNGWLGALLVRGGKFSEALGPLNKAVALSPADTDLLFLRARSLHEVGRTQDAIQGYKEVLDQAPMHSDAALHLGLVYQDAKQLGPAETMLKWAADLAPDNPYVFYNLSRLYRLMGRISAAIRAAERAVELKSDFALAYQALGNAYHGAGEMERALEAFRRGSALAPDDYGLHHNIIACLRTDWRVEGRVFRDSYREWDLRHLGHIARLSHANTPDLERRLRIGYLSPDFRNHAVAYFLEPLLQAHDRSRFEVFCYSQVEDEDAVTRRFEALADHWRVTLKKSDDDVAAMIQADGIDILVDCAGHTIGMRMHVFARKPAPIQVSTLVGHDTTTGVAAMDYILSDPYLTPDGYDDHFTETLIRLPTVVAPFLPRGDWPDVSPLPEGAPLFGCFAEPSRIGDVSLELWRRILDRVPGSRLLLKHKTYEYPDQARYWRERFSILGNRLEMEGVPGSWAANMESVYRRVSVVLDSFPLTGATSSLIPLWMGAPVVTLAGHHSGQRYGVSMLTNAGVPELIAVDHDGYVELAAGLAEDRGRLKRYRECLRNTVRSSPIVDSTAVTRAIEDEYRRMWRQWCGSVNEAEHGLETGI</sequence>
<evidence type="ECO:0000259" key="9">
    <source>
        <dbReference type="Pfam" id="PF13844"/>
    </source>
</evidence>
<dbReference type="SUPFAM" id="SSF48452">
    <property type="entry name" value="TPR-like"/>
    <property type="match status" value="1"/>
</dbReference>
<dbReference type="OrthoDB" id="9800698at2"/>
<keyword evidence="5" id="KW-0808">Transferase</keyword>
<comment type="caution">
    <text evidence="10">The sequence shown here is derived from an EMBL/GenBank/DDBJ whole genome shotgun (WGS) entry which is preliminary data.</text>
</comment>
<evidence type="ECO:0000256" key="4">
    <source>
        <dbReference type="ARBA" id="ARBA00022676"/>
    </source>
</evidence>
<dbReference type="GO" id="GO:0097363">
    <property type="term" value="F:protein O-acetylglucosaminyltransferase activity"/>
    <property type="evidence" value="ECO:0007669"/>
    <property type="project" value="UniProtKB-EC"/>
</dbReference>
<reference evidence="10 11" key="1">
    <citation type="submission" date="2016-04" db="EMBL/GenBank/DDBJ databases">
        <title>Draft genome sequence of freshwater magnetotactic bacteria Magnetospirillum marisnigri SP-1 and Magnetospirillum moscoviense BB-1.</title>
        <authorList>
            <person name="Koziaeva V."/>
            <person name="Dziuba M.V."/>
            <person name="Ivanov T.M."/>
            <person name="Kuznetsov B."/>
            <person name="Grouzdev D.S."/>
        </authorList>
    </citation>
    <scope>NUCLEOTIDE SEQUENCE [LARGE SCALE GENOMIC DNA]</scope>
    <source>
        <strain evidence="10 11">SP-1</strain>
    </source>
</reference>
<dbReference type="Pfam" id="PF13844">
    <property type="entry name" value="Glyco_transf_41"/>
    <property type="match status" value="2"/>
</dbReference>
<keyword evidence="6" id="KW-0677">Repeat</keyword>